<dbReference type="InterPro" id="IPR045865">
    <property type="entry name" value="ACT-like_dom_sf"/>
</dbReference>
<evidence type="ECO:0000256" key="15">
    <source>
        <dbReference type="RuleBase" id="RU004249"/>
    </source>
</evidence>
<dbReference type="UniPathway" id="UPA00034">
    <property type="reaction ID" value="UER00015"/>
</dbReference>
<dbReference type="NCBIfam" id="TIGR00657">
    <property type="entry name" value="asp_kinases"/>
    <property type="match status" value="1"/>
</dbReference>
<evidence type="ECO:0000313" key="18">
    <source>
        <dbReference type="Proteomes" id="UP000307943"/>
    </source>
</evidence>
<evidence type="ECO:0000256" key="5">
    <source>
        <dbReference type="ARBA" id="ARBA00010122"/>
    </source>
</evidence>
<dbReference type="GO" id="GO:0004072">
    <property type="term" value="F:aspartate kinase activity"/>
    <property type="evidence" value="ECO:0007669"/>
    <property type="project" value="UniProtKB-EC"/>
</dbReference>
<dbReference type="GO" id="GO:0009088">
    <property type="term" value="P:threonine biosynthetic process"/>
    <property type="evidence" value="ECO:0007669"/>
    <property type="project" value="UniProtKB-UniPathway"/>
</dbReference>
<keyword evidence="8 14" id="KW-0418">Kinase</keyword>
<feature type="binding site" evidence="13">
    <location>
        <position position="122"/>
    </location>
    <ligand>
        <name>substrate</name>
    </ligand>
</feature>
<dbReference type="Proteomes" id="UP000307943">
    <property type="component" value="Unassembled WGS sequence"/>
</dbReference>
<comment type="similarity">
    <text evidence="5 14">Belongs to the aspartokinase family.</text>
</comment>
<dbReference type="Gene3D" id="1.20.120.1320">
    <property type="entry name" value="Aspartokinase, catalytic domain"/>
    <property type="match status" value="1"/>
</dbReference>
<dbReference type="Gene3D" id="3.30.2130.10">
    <property type="entry name" value="VC0802-like"/>
    <property type="match status" value="1"/>
</dbReference>
<keyword evidence="18" id="KW-1185">Reference proteome</keyword>
<evidence type="ECO:0000256" key="10">
    <source>
        <dbReference type="ARBA" id="ARBA00022915"/>
    </source>
</evidence>
<evidence type="ECO:0000256" key="11">
    <source>
        <dbReference type="ARBA" id="ARBA00023154"/>
    </source>
</evidence>
<dbReference type="CDD" id="cd04911">
    <property type="entry name" value="ACT_AKiii-YclM-BS_1"/>
    <property type="match status" value="1"/>
</dbReference>
<evidence type="ECO:0000256" key="13">
    <source>
        <dbReference type="PIRSR" id="PIRSR000726-1"/>
    </source>
</evidence>
<dbReference type="GO" id="GO:0005524">
    <property type="term" value="F:ATP binding"/>
    <property type="evidence" value="ECO:0007669"/>
    <property type="project" value="UniProtKB-KW"/>
</dbReference>
<comment type="pathway">
    <text evidence="2 15">Amino-acid biosynthesis; L-lysine biosynthesis via DAP pathway; (S)-tetrahydrodipicolinate from L-aspartate: step 1/4.</text>
</comment>
<keyword evidence="7 13" id="KW-0547">Nucleotide-binding</keyword>
<evidence type="ECO:0000256" key="9">
    <source>
        <dbReference type="ARBA" id="ARBA00022840"/>
    </source>
</evidence>
<dbReference type="Pfam" id="PF00696">
    <property type="entry name" value="AA_kinase"/>
    <property type="match status" value="1"/>
</dbReference>
<dbReference type="PANTHER" id="PTHR21499:SF67">
    <property type="entry name" value="ASPARTOKINASE 3"/>
    <property type="match status" value="1"/>
</dbReference>
<dbReference type="PIRSF" id="PIRSF000726">
    <property type="entry name" value="Asp_kin"/>
    <property type="match status" value="1"/>
</dbReference>
<dbReference type="Gene3D" id="3.40.1160.10">
    <property type="entry name" value="Acetylglutamate kinase-like"/>
    <property type="match status" value="1"/>
</dbReference>
<dbReference type="SUPFAM" id="SSF55021">
    <property type="entry name" value="ACT-like"/>
    <property type="match status" value="2"/>
</dbReference>
<evidence type="ECO:0000256" key="12">
    <source>
        <dbReference type="ARBA" id="ARBA00047872"/>
    </source>
</evidence>
<gene>
    <name evidence="17" type="ORF">FE784_05010</name>
</gene>
<dbReference type="InterPro" id="IPR002912">
    <property type="entry name" value="ACT_dom"/>
</dbReference>
<feature type="binding site" evidence="13">
    <location>
        <position position="232"/>
    </location>
    <ligand>
        <name>ATP</name>
        <dbReference type="ChEBI" id="CHEBI:30616"/>
    </ligand>
</feature>
<dbReference type="CDD" id="cd04916">
    <property type="entry name" value="ACT_AKiii-YclM-BS_2"/>
    <property type="match status" value="1"/>
</dbReference>
<evidence type="ECO:0000256" key="2">
    <source>
        <dbReference type="ARBA" id="ARBA00004766"/>
    </source>
</evidence>
<evidence type="ECO:0000256" key="3">
    <source>
        <dbReference type="ARBA" id="ARBA00004986"/>
    </source>
</evidence>
<keyword evidence="10" id="KW-0220">Diaminopimelate biosynthesis</keyword>
<dbReference type="PANTHER" id="PTHR21499">
    <property type="entry name" value="ASPARTATE KINASE"/>
    <property type="match status" value="1"/>
</dbReference>
<dbReference type="GO" id="GO:0005829">
    <property type="term" value="C:cytosol"/>
    <property type="evidence" value="ECO:0007669"/>
    <property type="project" value="TreeGrafter"/>
</dbReference>
<comment type="catalytic activity">
    <reaction evidence="12 14">
        <text>L-aspartate + ATP = 4-phospho-L-aspartate + ADP</text>
        <dbReference type="Rhea" id="RHEA:23776"/>
        <dbReference type="ChEBI" id="CHEBI:29991"/>
        <dbReference type="ChEBI" id="CHEBI:30616"/>
        <dbReference type="ChEBI" id="CHEBI:57535"/>
        <dbReference type="ChEBI" id="CHEBI:456216"/>
        <dbReference type="EC" id="2.7.2.4"/>
    </reaction>
</comment>
<keyword evidence="9 13" id="KW-0067">ATP-binding</keyword>
<comment type="caution">
    <text evidence="17">The sequence shown here is derived from an EMBL/GenBank/DDBJ whole genome shotgun (WGS) entry which is preliminary data.</text>
</comment>
<dbReference type="GO" id="GO:0009089">
    <property type="term" value="P:lysine biosynthetic process via diaminopimelate"/>
    <property type="evidence" value="ECO:0007669"/>
    <property type="project" value="UniProtKB-UniPathway"/>
</dbReference>
<feature type="binding site" evidence="13">
    <location>
        <begin position="7"/>
        <end position="10"/>
    </location>
    <ligand>
        <name>ATP</name>
        <dbReference type="ChEBI" id="CHEBI:30616"/>
    </ligand>
</feature>
<dbReference type="PROSITE" id="PS51671">
    <property type="entry name" value="ACT"/>
    <property type="match status" value="1"/>
</dbReference>
<evidence type="ECO:0000259" key="16">
    <source>
        <dbReference type="PROSITE" id="PS51671"/>
    </source>
</evidence>
<feature type="domain" description="ACT" evidence="16">
    <location>
        <begin position="391"/>
        <end position="452"/>
    </location>
</feature>
<dbReference type="GO" id="GO:0019877">
    <property type="term" value="P:diaminopimelate biosynthetic process"/>
    <property type="evidence" value="ECO:0007669"/>
    <property type="project" value="UniProtKB-KW"/>
</dbReference>
<keyword evidence="6 14" id="KW-0808">Transferase</keyword>
<dbReference type="UniPathway" id="UPA00050">
    <property type="reaction ID" value="UER00461"/>
</dbReference>
<organism evidence="17 18">
    <name type="scientific">Paenibacillus hemerocallicola</name>
    <dbReference type="NCBI Taxonomy" id="1172614"/>
    <lineage>
        <taxon>Bacteria</taxon>
        <taxon>Bacillati</taxon>
        <taxon>Bacillota</taxon>
        <taxon>Bacilli</taxon>
        <taxon>Bacillales</taxon>
        <taxon>Paenibacillaceae</taxon>
        <taxon>Paenibacillus</taxon>
    </lineage>
</organism>
<dbReference type="GO" id="GO:0009090">
    <property type="term" value="P:homoserine biosynthetic process"/>
    <property type="evidence" value="ECO:0007669"/>
    <property type="project" value="TreeGrafter"/>
</dbReference>
<evidence type="ECO:0000256" key="6">
    <source>
        <dbReference type="ARBA" id="ARBA00022679"/>
    </source>
</evidence>
<dbReference type="EC" id="2.7.2.4" evidence="14"/>
<dbReference type="InterPro" id="IPR018042">
    <property type="entry name" value="Aspartate_kinase_CS"/>
</dbReference>
<keyword evidence="11" id="KW-0457">Lysine biosynthesis</keyword>
<accession>A0A5C4TFV4</accession>
<dbReference type="FunFam" id="3.30.2130.10:FF:000001">
    <property type="entry name" value="Bifunctional aspartokinase/homoserine dehydrogenase"/>
    <property type="match status" value="1"/>
</dbReference>
<evidence type="ECO:0000256" key="7">
    <source>
        <dbReference type="ARBA" id="ARBA00022741"/>
    </source>
</evidence>
<protein>
    <recommendedName>
        <fullName evidence="14">Aspartokinase</fullName>
        <ecNumber evidence="14">2.7.2.4</ecNumber>
    </recommendedName>
</protein>
<reference evidence="17 18" key="1">
    <citation type="submission" date="2019-05" db="EMBL/GenBank/DDBJ databases">
        <title>We sequenced the genome of Paenibacillus hemerocallicola KCTC 33185 for further insight into its adaptation and study the phylogeny of Paenibacillus.</title>
        <authorList>
            <person name="Narsing Rao M.P."/>
        </authorList>
    </citation>
    <scope>NUCLEOTIDE SEQUENCE [LARGE SCALE GENOMIC DNA]</scope>
    <source>
        <strain evidence="17 18">KCTC 33185</strain>
    </source>
</reference>
<feature type="binding site" evidence="13">
    <location>
        <begin position="221"/>
        <end position="222"/>
    </location>
    <ligand>
        <name>ATP</name>
        <dbReference type="ChEBI" id="CHEBI:30616"/>
    </ligand>
</feature>
<dbReference type="PROSITE" id="PS00324">
    <property type="entry name" value="ASPARTOKINASE"/>
    <property type="match status" value="1"/>
</dbReference>
<comment type="pathway">
    <text evidence="4 15">Amino-acid biosynthesis; L-threonine biosynthesis; L-threonine from L-aspartate: step 1/5.</text>
</comment>
<dbReference type="EMBL" id="VDCQ01000005">
    <property type="protein sequence ID" value="TNJ67319.1"/>
    <property type="molecule type" value="Genomic_DNA"/>
</dbReference>
<comment type="function">
    <text evidence="1">Catalyzes the phosphorylation of the beta-carboxyl group of aspartic acid with ATP to yield 4-phospho-L-aspartate, which is involved in the branched biosynthetic pathway leading to the biosynthesis of amino acids threonine, isoleucine and methionine.</text>
</comment>
<evidence type="ECO:0000256" key="1">
    <source>
        <dbReference type="ARBA" id="ARBA00003121"/>
    </source>
</evidence>
<name>A0A5C4TFV4_9BACL</name>
<dbReference type="RefSeq" id="WP_139601033.1">
    <property type="nucleotide sequence ID" value="NZ_VDCQ01000005.1"/>
</dbReference>
<dbReference type="FunFam" id="3.40.1160.10:FF:000027">
    <property type="entry name" value="Aspartokinase"/>
    <property type="match status" value="1"/>
</dbReference>
<feature type="binding site" evidence="13">
    <location>
        <position position="51"/>
    </location>
    <ligand>
        <name>substrate</name>
    </ligand>
</feature>
<dbReference type="InterPro" id="IPR001048">
    <property type="entry name" value="Asp/Glu/Uridylate_kinase"/>
</dbReference>
<keyword evidence="15" id="KW-0028">Amino-acid biosynthesis</keyword>
<dbReference type="UniPathway" id="UPA00051">
    <property type="reaction ID" value="UER00462"/>
</dbReference>
<dbReference type="InterPro" id="IPR036393">
    <property type="entry name" value="AceGlu_kinase-like_sf"/>
</dbReference>
<dbReference type="InterPro" id="IPR054352">
    <property type="entry name" value="ACT_Aspartokinase"/>
</dbReference>
<dbReference type="SUPFAM" id="SSF53633">
    <property type="entry name" value="Carbamate kinase-like"/>
    <property type="match status" value="1"/>
</dbReference>
<dbReference type="InterPro" id="IPR001341">
    <property type="entry name" value="Asp_kinase"/>
</dbReference>
<evidence type="ECO:0000256" key="4">
    <source>
        <dbReference type="ARBA" id="ARBA00005139"/>
    </source>
</evidence>
<proteinExistence type="inferred from homology"/>
<comment type="pathway">
    <text evidence="3 15">Amino-acid biosynthesis; L-methionine biosynthesis via de novo pathway; L-homoserine from L-aspartate: step 1/3.</text>
</comment>
<evidence type="ECO:0000256" key="8">
    <source>
        <dbReference type="ARBA" id="ARBA00022777"/>
    </source>
</evidence>
<dbReference type="OrthoDB" id="9799110at2"/>
<evidence type="ECO:0000313" key="17">
    <source>
        <dbReference type="EMBL" id="TNJ67319.1"/>
    </source>
</evidence>
<dbReference type="Pfam" id="PF22468">
    <property type="entry name" value="ACT_9"/>
    <property type="match status" value="1"/>
</dbReference>
<dbReference type="InterPro" id="IPR005260">
    <property type="entry name" value="Asp_kin_monofn"/>
</dbReference>
<evidence type="ECO:0000256" key="14">
    <source>
        <dbReference type="RuleBase" id="RU003448"/>
    </source>
</evidence>
<dbReference type="InterPro" id="IPR042199">
    <property type="entry name" value="AsparK_Bifunc_asparK/hSer_DH"/>
</dbReference>
<dbReference type="AlphaFoldDB" id="A0A5C4TFV4"/>
<sequence length="452" mass="49392">MALKVCKFGGTSLASAEQFRKVATIALADDDRKIVVVSAPGKRNKPDTKVTDLLIAFAEAKLGGSGAEAVQQSILDRFAGIIEGLELPREEFETIATLLKSRGEGNRNHRARYIDSIKALGEEFSARLLAAFLRKEGHDFIYVDPKEAGLVLSDEPGNAQVLPESYELLRPLRDSAHRIIFPGFYGYAKNGNLVAFPRGGSDITGAILAAAVHADVYENFTDVDNVFAADPRIVEKPAAIHEMTYAEMRELSYAGFSVLHDEALQPAFNAKIPVHIRNTNNPESRGTLISLERSNHELPVVGVAGSSDFCAIFLSKYLMNREKGFGRRLLQIIEDADLSYEHTPSGIDHISVIIKESTFTPEVEKQVLERIRTELQPDKLIVQRGIALIMIVGDGMSKQIGVAKRATGALSDHGVNLEMINQGASESSIMFGIQSGDMNKAIVALHDAFFNT</sequence>
<dbReference type="NCBIfam" id="NF006540">
    <property type="entry name" value="PRK09034.1"/>
    <property type="match status" value="1"/>
</dbReference>